<reference evidence="8 9" key="1">
    <citation type="submission" date="2020-08" db="EMBL/GenBank/DDBJ databases">
        <title>Genomic Encyclopedia of Type Strains, Phase IV (KMG-IV): sequencing the most valuable type-strain genomes for metagenomic binning, comparative biology and taxonomic classification.</title>
        <authorList>
            <person name="Goeker M."/>
        </authorList>
    </citation>
    <scope>NUCLEOTIDE SEQUENCE [LARGE SCALE GENOMIC DNA]</scope>
    <source>
        <strain evidence="8 9">DSM 17976</strain>
    </source>
</reference>
<gene>
    <name evidence="8" type="ORF">FHS57_002310</name>
</gene>
<proteinExistence type="predicted"/>
<dbReference type="AlphaFoldDB" id="A0A7W6EQ53"/>
<dbReference type="PROSITE" id="PS51123">
    <property type="entry name" value="OMPA_2"/>
    <property type="match status" value="1"/>
</dbReference>
<evidence type="ECO:0000259" key="7">
    <source>
        <dbReference type="PROSITE" id="PS51123"/>
    </source>
</evidence>
<evidence type="ECO:0000313" key="9">
    <source>
        <dbReference type="Proteomes" id="UP000541352"/>
    </source>
</evidence>
<dbReference type="InterPro" id="IPR006664">
    <property type="entry name" value="OMP_bac"/>
</dbReference>
<dbReference type="InterPro" id="IPR006665">
    <property type="entry name" value="OmpA-like"/>
</dbReference>
<feature type="domain" description="OmpA-like" evidence="7">
    <location>
        <begin position="373"/>
        <end position="491"/>
    </location>
</feature>
<keyword evidence="3" id="KW-0998">Cell outer membrane</keyword>
<dbReference type="InterPro" id="IPR036737">
    <property type="entry name" value="OmpA-like_sf"/>
</dbReference>
<dbReference type="EMBL" id="JACIBY010000004">
    <property type="protein sequence ID" value="MBB3838305.1"/>
    <property type="molecule type" value="Genomic_DNA"/>
</dbReference>
<dbReference type="InterPro" id="IPR050330">
    <property type="entry name" value="Bact_OuterMem_StrucFunc"/>
</dbReference>
<evidence type="ECO:0000256" key="6">
    <source>
        <dbReference type="SAM" id="SignalP"/>
    </source>
</evidence>
<evidence type="ECO:0000256" key="3">
    <source>
        <dbReference type="ARBA" id="ARBA00023237"/>
    </source>
</evidence>
<keyword evidence="6" id="KW-0732">Signal</keyword>
<sequence length="522" mass="58624">MKKINLLSTLFLLSLAVAKTNAQSPSPKSAGYEGPNKLNTWALTITPALTQFYGDLRQYDFKLGPEEHLTGGLGLALHKQVTPIFGASLNFWTGNLNGSKERIYNAHFESKGFLQTTINAHANLKPILFGYNKLKRWKWDVYAGYGYMWFNSRVYRLGTGKSVELIRTNTNRSSKTAGEWERDGSTYTREIVFPIGSAIHFEASPRIDIGLDFTLNHVNTEKLDVTYGGGGSEQYPRQDIWLFRKGDSKLDKWGSVGLSLTYKIGKNAVMAKKDAKGNWVHDPAKGRYHLRYTNPLDLIAPPYNPTMNDADSIAKANMPKPVDPRLFTDTDGDGVADLFDKEPNTPANSIVSGGGVAMDLEKYVKDIIAKNLPKEECEAMFGNIEFDTDKAIIKDPSQQILKQVIDLLNVRPNCRAVIVGHTDARASDNYNFQLSKRRVEAAKRYLIRNGMQDPSRVLVEYYGELRPVSDNKSVEGMSRNRRVEIRILPMNSIRSSYPAGFRTGKKKDQEPGKVAKEPRKKK</sequence>
<comment type="caution">
    <text evidence="8">The sequence shown here is derived from an EMBL/GenBank/DDBJ whole genome shotgun (WGS) entry which is preliminary data.</text>
</comment>
<organism evidence="8 9">
    <name type="scientific">Runella defluvii</name>
    <dbReference type="NCBI Taxonomy" id="370973"/>
    <lineage>
        <taxon>Bacteria</taxon>
        <taxon>Pseudomonadati</taxon>
        <taxon>Bacteroidota</taxon>
        <taxon>Cytophagia</taxon>
        <taxon>Cytophagales</taxon>
        <taxon>Spirosomataceae</taxon>
        <taxon>Runella</taxon>
    </lineage>
</organism>
<evidence type="ECO:0000256" key="2">
    <source>
        <dbReference type="ARBA" id="ARBA00023136"/>
    </source>
</evidence>
<dbReference type="Pfam" id="PF00691">
    <property type="entry name" value="OmpA"/>
    <property type="match status" value="1"/>
</dbReference>
<dbReference type="Proteomes" id="UP000541352">
    <property type="component" value="Unassembled WGS sequence"/>
</dbReference>
<feature type="chain" id="PRO_5030606852" evidence="6">
    <location>
        <begin position="23"/>
        <end position="522"/>
    </location>
</feature>
<dbReference type="Gene3D" id="3.30.1330.60">
    <property type="entry name" value="OmpA-like domain"/>
    <property type="match status" value="1"/>
</dbReference>
<keyword evidence="2 4" id="KW-0472">Membrane</keyword>
<dbReference type="CDD" id="cd07185">
    <property type="entry name" value="OmpA_C-like"/>
    <property type="match status" value="1"/>
</dbReference>
<feature type="region of interest" description="Disordered" evidence="5">
    <location>
        <begin position="496"/>
        <end position="522"/>
    </location>
</feature>
<evidence type="ECO:0000256" key="1">
    <source>
        <dbReference type="ARBA" id="ARBA00004442"/>
    </source>
</evidence>
<accession>A0A7W6EQ53</accession>
<evidence type="ECO:0000313" key="8">
    <source>
        <dbReference type="EMBL" id="MBB3838305.1"/>
    </source>
</evidence>
<dbReference type="SUPFAM" id="SSF103088">
    <property type="entry name" value="OmpA-like"/>
    <property type="match status" value="1"/>
</dbReference>
<dbReference type="GO" id="GO:0009279">
    <property type="term" value="C:cell outer membrane"/>
    <property type="evidence" value="ECO:0007669"/>
    <property type="project" value="UniProtKB-SubCell"/>
</dbReference>
<dbReference type="PRINTS" id="PR01021">
    <property type="entry name" value="OMPADOMAIN"/>
</dbReference>
<feature type="signal peptide" evidence="6">
    <location>
        <begin position="1"/>
        <end position="22"/>
    </location>
</feature>
<evidence type="ECO:0000256" key="5">
    <source>
        <dbReference type="SAM" id="MobiDB-lite"/>
    </source>
</evidence>
<evidence type="ECO:0000256" key="4">
    <source>
        <dbReference type="PROSITE-ProRule" id="PRU00473"/>
    </source>
</evidence>
<protein>
    <submittedName>
        <fullName evidence="8">OOP family OmpA-OmpF porin</fullName>
    </submittedName>
</protein>
<keyword evidence="9" id="KW-1185">Reference proteome</keyword>
<name>A0A7W6EQ53_9BACT</name>
<feature type="compositionally biased region" description="Basic and acidic residues" evidence="5">
    <location>
        <begin position="506"/>
        <end position="522"/>
    </location>
</feature>
<comment type="subcellular location">
    <subcellularLocation>
        <location evidence="1">Cell outer membrane</location>
    </subcellularLocation>
</comment>
<dbReference type="PANTHER" id="PTHR30329">
    <property type="entry name" value="STATOR ELEMENT OF FLAGELLAR MOTOR COMPLEX"/>
    <property type="match status" value="1"/>
</dbReference>
<dbReference type="PANTHER" id="PTHR30329:SF21">
    <property type="entry name" value="LIPOPROTEIN YIAD-RELATED"/>
    <property type="match status" value="1"/>
</dbReference>